<dbReference type="Proteomes" id="UP001634394">
    <property type="component" value="Unassembled WGS sequence"/>
</dbReference>
<sequence>MSLEEMNKEEEGCFQTTLNGKKFKKDSRVWLHKSTSKRQRLDTDMEVVEQVHGNGNTVCNNFSCKEGGENAHVKDCTEVFQQDLDNDNNMEQDSSFIEMWDAEHPRYNIDQNLLSLNSNNDRRKKSDSCLIRALLDSEDFQSHDASRFYTQSDPTNGISSQHQMNKSQSHPVVEESDAIGEKERAVRYMSTYLHNWTRKLWNLESNRNDSSSPSKFEKDIDNVIEIRIRRHLLSRTGPSEQRRDAVPEQKAETQADKNKDSFALRNDVMLMSSGEGMDRTRCECRKRGSVSHENSLLSGQESSSFGLLKVPAKFCSGIQQCSESSSCSMCTTNSIHEPRSIQPRVSMATTLLLNEIEETQGFDCSELD</sequence>
<evidence type="ECO:0000313" key="2">
    <source>
        <dbReference type="EMBL" id="KAL3865987.1"/>
    </source>
</evidence>
<evidence type="ECO:0000313" key="3">
    <source>
        <dbReference type="Proteomes" id="UP001634394"/>
    </source>
</evidence>
<feature type="region of interest" description="Disordered" evidence="1">
    <location>
        <begin position="234"/>
        <end position="260"/>
    </location>
</feature>
<accession>A0ABD3VZR4</accession>
<protein>
    <submittedName>
        <fullName evidence="2">Uncharacterized protein</fullName>
    </submittedName>
</protein>
<evidence type="ECO:0000256" key="1">
    <source>
        <dbReference type="SAM" id="MobiDB-lite"/>
    </source>
</evidence>
<feature type="region of interest" description="Disordered" evidence="1">
    <location>
        <begin position="154"/>
        <end position="178"/>
    </location>
</feature>
<feature type="compositionally biased region" description="Polar residues" evidence="1">
    <location>
        <begin position="154"/>
        <end position="170"/>
    </location>
</feature>
<reference evidence="2 3" key="1">
    <citation type="submission" date="2024-11" db="EMBL/GenBank/DDBJ databases">
        <title>Chromosome-level genome assembly of the freshwater bivalve Anodonta woodiana.</title>
        <authorList>
            <person name="Chen X."/>
        </authorList>
    </citation>
    <scope>NUCLEOTIDE SEQUENCE [LARGE SCALE GENOMIC DNA]</scope>
    <source>
        <strain evidence="2">MN2024</strain>
        <tissue evidence="2">Gills</tissue>
    </source>
</reference>
<proteinExistence type="predicted"/>
<name>A0ABD3VZR4_SINWO</name>
<comment type="caution">
    <text evidence="2">The sequence shown here is derived from an EMBL/GenBank/DDBJ whole genome shotgun (WGS) entry which is preliminary data.</text>
</comment>
<keyword evidence="3" id="KW-1185">Reference proteome</keyword>
<dbReference type="AlphaFoldDB" id="A0ABD3VZR4"/>
<dbReference type="EMBL" id="JBJQND010000009">
    <property type="protein sequence ID" value="KAL3865987.1"/>
    <property type="molecule type" value="Genomic_DNA"/>
</dbReference>
<gene>
    <name evidence="2" type="ORF">ACJMK2_043328</name>
</gene>
<feature type="compositionally biased region" description="Basic and acidic residues" evidence="1">
    <location>
        <begin position="240"/>
        <end position="260"/>
    </location>
</feature>
<organism evidence="2 3">
    <name type="scientific">Sinanodonta woodiana</name>
    <name type="common">Chinese pond mussel</name>
    <name type="synonym">Anodonta woodiana</name>
    <dbReference type="NCBI Taxonomy" id="1069815"/>
    <lineage>
        <taxon>Eukaryota</taxon>
        <taxon>Metazoa</taxon>
        <taxon>Spiralia</taxon>
        <taxon>Lophotrochozoa</taxon>
        <taxon>Mollusca</taxon>
        <taxon>Bivalvia</taxon>
        <taxon>Autobranchia</taxon>
        <taxon>Heteroconchia</taxon>
        <taxon>Palaeoheterodonta</taxon>
        <taxon>Unionida</taxon>
        <taxon>Unionoidea</taxon>
        <taxon>Unionidae</taxon>
        <taxon>Unioninae</taxon>
        <taxon>Sinanodonta</taxon>
    </lineage>
</organism>